<sequence length="77" mass="9145">MKKLDLHGLTLEEAFDEFTDFIYEAYKNNFSKVEIVTGKSGQIRKEFPYWSENNHQVRSIEISWHGGSFIVKLQKKY</sequence>
<evidence type="ECO:0000259" key="1">
    <source>
        <dbReference type="Pfam" id="PF01713"/>
    </source>
</evidence>
<proteinExistence type="predicted"/>
<dbReference type="Gene3D" id="3.30.1370.110">
    <property type="match status" value="1"/>
</dbReference>
<feature type="domain" description="Smr" evidence="1">
    <location>
        <begin position="4"/>
        <end position="62"/>
    </location>
</feature>
<protein>
    <recommendedName>
        <fullName evidence="1">Smr domain-containing protein</fullName>
    </recommendedName>
</protein>
<dbReference type="InterPro" id="IPR036063">
    <property type="entry name" value="Smr_dom_sf"/>
</dbReference>
<name>A0A382LZ52_9ZZZZ</name>
<organism evidence="2">
    <name type="scientific">marine metagenome</name>
    <dbReference type="NCBI Taxonomy" id="408172"/>
    <lineage>
        <taxon>unclassified sequences</taxon>
        <taxon>metagenomes</taxon>
        <taxon>ecological metagenomes</taxon>
    </lineage>
</organism>
<evidence type="ECO:0000313" key="2">
    <source>
        <dbReference type="EMBL" id="SVC42024.1"/>
    </source>
</evidence>
<dbReference type="SUPFAM" id="SSF160443">
    <property type="entry name" value="SMR domain-like"/>
    <property type="match status" value="1"/>
</dbReference>
<dbReference type="EMBL" id="UINC01090252">
    <property type="protein sequence ID" value="SVC42024.1"/>
    <property type="molecule type" value="Genomic_DNA"/>
</dbReference>
<dbReference type="Pfam" id="PF01713">
    <property type="entry name" value="Smr"/>
    <property type="match status" value="1"/>
</dbReference>
<accession>A0A382LZ52</accession>
<gene>
    <name evidence="2" type="ORF">METZ01_LOCUS294878</name>
</gene>
<reference evidence="2" key="1">
    <citation type="submission" date="2018-05" db="EMBL/GenBank/DDBJ databases">
        <authorList>
            <person name="Lanie J.A."/>
            <person name="Ng W.-L."/>
            <person name="Kazmierczak K.M."/>
            <person name="Andrzejewski T.M."/>
            <person name="Davidsen T.M."/>
            <person name="Wayne K.J."/>
            <person name="Tettelin H."/>
            <person name="Glass J.I."/>
            <person name="Rusch D."/>
            <person name="Podicherti R."/>
            <person name="Tsui H.-C.T."/>
            <person name="Winkler M.E."/>
        </authorList>
    </citation>
    <scope>NUCLEOTIDE SEQUENCE</scope>
</reference>
<dbReference type="InterPro" id="IPR002625">
    <property type="entry name" value="Smr_dom"/>
</dbReference>
<dbReference type="AlphaFoldDB" id="A0A382LZ52"/>